<keyword evidence="4 6" id="KW-1133">Transmembrane helix</keyword>
<keyword evidence="5 6" id="KW-0472">Membrane</keyword>
<dbReference type="AlphaFoldDB" id="A0A1W6BWF1"/>
<evidence type="ECO:0000313" key="7">
    <source>
        <dbReference type="EMBL" id="ARJ56436.1"/>
    </source>
</evidence>
<feature type="transmembrane region" description="Helical" evidence="6">
    <location>
        <begin position="12"/>
        <end position="36"/>
    </location>
</feature>
<comment type="subcellular location">
    <subcellularLocation>
        <location evidence="1">Cell membrane</location>
        <topology evidence="1">Multi-pass membrane protein</topology>
    </subcellularLocation>
</comment>
<name>A0A1W6BWF1_9BACT</name>
<accession>A0A1W6BWF1</accession>
<reference evidence="7 8" key="1">
    <citation type="submission" date="2017-04" db="EMBL/GenBank/DDBJ databases">
        <title>Complete genome sequence of the Campylobacter cuniculorum type strain LMG24588.</title>
        <authorList>
            <person name="Miller W.G."/>
            <person name="Yee E."/>
            <person name="Revez J."/>
            <person name="Bono J.L."/>
            <person name="Rossi M."/>
        </authorList>
    </citation>
    <scope>NUCLEOTIDE SEQUENCE [LARGE SCALE GENOMIC DNA]</scope>
    <source>
        <strain evidence="7 8">LMG 24588</strain>
    </source>
</reference>
<evidence type="ECO:0000256" key="4">
    <source>
        <dbReference type="ARBA" id="ARBA00022989"/>
    </source>
</evidence>
<sequence length="341" mass="39605">MKLSYKYILNQFLSTNLSIFFVLFSIVSVVFFIQIANFTSSIEISFLDLLKLYSFMLPRILIFTLPIAFFIALTLTLFRLSKENESIVLFTLGFSPFLLAKFFLKIAAFVSALMLIVALIILPIAFELQDNFIDFKKSQIKFNYKTGEFGQKFLNWMIFIEKENKNKYENIIMYHPKYTDKDKEQLIIAKEAQAEYKQDSITFRLAKGKIYSFENDGNVFVGGFDDLSINTQLVNKNSGIKKFYHYWNDLFSSEQKAREFVIYTTIALFPLASALFALCFGIVTYRYEKGLIYLGMFGVIAFYFGLLSSFHKPPLLVCALIFSSVFFASIFCFKKMILSRY</sequence>
<proteinExistence type="predicted"/>
<dbReference type="EMBL" id="CP020867">
    <property type="protein sequence ID" value="ARJ56436.1"/>
    <property type="molecule type" value="Genomic_DNA"/>
</dbReference>
<feature type="transmembrane region" description="Helical" evidence="6">
    <location>
        <begin position="56"/>
        <end position="81"/>
    </location>
</feature>
<evidence type="ECO:0000256" key="5">
    <source>
        <dbReference type="ARBA" id="ARBA00023136"/>
    </source>
</evidence>
<evidence type="ECO:0000256" key="1">
    <source>
        <dbReference type="ARBA" id="ARBA00004651"/>
    </source>
</evidence>
<evidence type="ECO:0000313" key="8">
    <source>
        <dbReference type="Proteomes" id="UP000192902"/>
    </source>
</evidence>
<dbReference type="Pfam" id="PF03739">
    <property type="entry name" value="LptF_LptG"/>
    <property type="match status" value="1"/>
</dbReference>
<feature type="transmembrane region" description="Helical" evidence="6">
    <location>
        <begin position="260"/>
        <end position="283"/>
    </location>
</feature>
<evidence type="ECO:0000256" key="2">
    <source>
        <dbReference type="ARBA" id="ARBA00022475"/>
    </source>
</evidence>
<dbReference type="GO" id="GO:0043190">
    <property type="term" value="C:ATP-binding cassette (ABC) transporter complex"/>
    <property type="evidence" value="ECO:0007669"/>
    <property type="project" value="TreeGrafter"/>
</dbReference>
<dbReference type="eggNOG" id="COG0795">
    <property type="taxonomic scope" value="Bacteria"/>
</dbReference>
<dbReference type="PANTHER" id="PTHR33529">
    <property type="entry name" value="SLR0882 PROTEIN-RELATED"/>
    <property type="match status" value="1"/>
</dbReference>
<dbReference type="GO" id="GO:0015920">
    <property type="term" value="P:lipopolysaccharide transport"/>
    <property type="evidence" value="ECO:0007669"/>
    <property type="project" value="TreeGrafter"/>
</dbReference>
<dbReference type="RefSeq" id="WP_027306112.1">
    <property type="nucleotide sequence ID" value="NZ_CP020867.1"/>
</dbReference>
<dbReference type="STRING" id="1121267.CCUN_0819"/>
<keyword evidence="3 6" id="KW-0812">Transmembrane</keyword>
<gene>
    <name evidence="7" type="ORF">CCUN_0819</name>
</gene>
<feature type="transmembrane region" description="Helical" evidence="6">
    <location>
        <begin position="102"/>
        <end position="126"/>
    </location>
</feature>
<dbReference type="PANTHER" id="PTHR33529:SF7">
    <property type="entry name" value="LIPOPOLYSACCHARIDE EXPORT SYSTEM PERMEASE PROTEIN LPTF"/>
    <property type="match status" value="1"/>
</dbReference>
<organism evidence="7 8">
    <name type="scientific">Campylobacter cuniculorum DSM 23162 = LMG 24588</name>
    <dbReference type="NCBI Taxonomy" id="1121267"/>
    <lineage>
        <taxon>Bacteria</taxon>
        <taxon>Pseudomonadati</taxon>
        <taxon>Campylobacterota</taxon>
        <taxon>Epsilonproteobacteria</taxon>
        <taxon>Campylobacterales</taxon>
        <taxon>Campylobacteraceae</taxon>
        <taxon>Campylobacter</taxon>
    </lineage>
</organism>
<evidence type="ECO:0000256" key="3">
    <source>
        <dbReference type="ARBA" id="ARBA00022692"/>
    </source>
</evidence>
<dbReference type="InterPro" id="IPR005495">
    <property type="entry name" value="LptG/LptF_permease"/>
</dbReference>
<protein>
    <submittedName>
        <fullName evidence="7">Putative lipooligosaccharide transport system, permease component (LptF family)</fullName>
    </submittedName>
</protein>
<feature type="transmembrane region" description="Helical" evidence="6">
    <location>
        <begin position="290"/>
        <end position="308"/>
    </location>
</feature>
<dbReference type="OrthoDB" id="5372422at2"/>
<feature type="transmembrane region" description="Helical" evidence="6">
    <location>
        <begin position="314"/>
        <end position="333"/>
    </location>
</feature>
<keyword evidence="2" id="KW-1003">Cell membrane</keyword>
<dbReference type="Proteomes" id="UP000192902">
    <property type="component" value="Chromosome"/>
</dbReference>
<dbReference type="KEGG" id="ccun:CCUN_0819"/>
<evidence type="ECO:0000256" key="6">
    <source>
        <dbReference type="SAM" id="Phobius"/>
    </source>
</evidence>